<proteinExistence type="inferred from homology"/>
<gene>
    <name evidence="9" type="ORF">CN311_03095</name>
</gene>
<comment type="similarity">
    <text evidence="4">Belongs to the SIMIBI class G3E GTPase family. ZNG1 subfamily.</text>
</comment>
<dbReference type="SUPFAM" id="SSF52540">
    <property type="entry name" value="P-loop containing nucleoside triphosphate hydrolases"/>
    <property type="match status" value="1"/>
</dbReference>
<evidence type="ECO:0000259" key="7">
    <source>
        <dbReference type="Pfam" id="PF02492"/>
    </source>
</evidence>
<dbReference type="InterPro" id="IPR011629">
    <property type="entry name" value="CobW-like_C"/>
</dbReference>
<evidence type="ECO:0000256" key="1">
    <source>
        <dbReference type="ARBA" id="ARBA00022741"/>
    </source>
</evidence>
<dbReference type="SUPFAM" id="SSF90002">
    <property type="entry name" value="Hypothetical protein YjiA, C-terminal domain"/>
    <property type="match status" value="1"/>
</dbReference>
<keyword evidence="1" id="KW-0547">Nucleotide-binding</keyword>
<dbReference type="PANTHER" id="PTHR13748:SF62">
    <property type="entry name" value="COBW DOMAIN-CONTAINING PROTEIN"/>
    <property type="match status" value="1"/>
</dbReference>
<protein>
    <submittedName>
        <fullName evidence="9">Cobalamin biosynthesis protein CobW</fullName>
    </submittedName>
</protein>
<dbReference type="AlphaFoldDB" id="A0A2A6FKV5"/>
<name>A0A2A6FKV5_9HYPH</name>
<dbReference type="GO" id="GO:0000166">
    <property type="term" value="F:nucleotide binding"/>
    <property type="evidence" value="ECO:0007669"/>
    <property type="project" value="UniProtKB-KW"/>
</dbReference>
<accession>A0A2A6FKV5</accession>
<dbReference type="Gene3D" id="3.40.50.300">
    <property type="entry name" value="P-loop containing nucleotide triphosphate hydrolases"/>
    <property type="match status" value="1"/>
</dbReference>
<feature type="domain" description="CobW C-terminal" evidence="8">
    <location>
        <begin position="233"/>
        <end position="310"/>
    </location>
</feature>
<evidence type="ECO:0000313" key="9">
    <source>
        <dbReference type="EMBL" id="PDQ22579.1"/>
    </source>
</evidence>
<evidence type="ECO:0000313" key="10">
    <source>
        <dbReference type="Proteomes" id="UP000219182"/>
    </source>
</evidence>
<dbReference type="PANTHER" id="PTHR13748">
    <property type="entry name" value="COBW-RELATED"/>
    <property type="match status" value="1"/>
</dbReference>
<dbReference type="InterPro" id="IPR027417">
    <property type="entry name" value="P-loop_NTPase"/>
</dbReference>
<dbReference type="Proteomes" id="UP000219182">
    <property type="component" value="Unassembled WGS sequence"/>
</dbReference>
<evidence type="ECO:0000256" key="6">
    <source>
        <dbReference type="ARBA" id="ARBA00049117"/>
    </source>
</evidence>
<sequence>MSFNAQRFYPQIFLLTGFLGSGKTSLILDHIRDPGTANTGVIVNEVGQIDVDGALITTGRTGFPVATLDNGCVCCSLNSDLPNAILELLAEREAAGGQPFERIIIETSGVSKPSPILRSLLNTGMPLRTTVLSTYDCEQGPDMTARFEEAVAQLAAAQTIVVSKVDRADDLASSRASQAAAYLNPLAAIVNERDRTQRARLAFAGIQMPLRSSFSIVARQEPNNSKHTRMNVFLIKFEEPKWDQLSEWIENLVGYCGDRLLRTKGFVRTEGRRVLIQGVGGSFDPPREIADGLEREDGLVIITRDLAREDFSTIEPPLKLQVHGL</sequence>
<dbReference type="InterPro" id="IPR051316">
    <property type="entry name" value="Zinc-reg_GTPase_activator"/>
</dbReference>
<dbReference type="EMBL" id="NWQG01000013">
    <property type="protein sequence ID" value="PDQ22579.1"/>
    <property type="molecule type" value="Genomic_DNA"/>
</dbReference>
<comment type="catalytic activity">
    <reaction evidence="6">
        <text>GTP + H2O = GDP + phosphate + H(+)</text>
        <dbReference type="Rhea" id="RHEA:19669"/>
        <dbReference type="ChEBI" id="CHEBI:15377"/>
        <dbReference type="ChEBI" id="CHEBI:15378"/>
        <dbReference type="ChEBI" id="CHEBI:37565"/>
        <dbReference type="ChEBI" id="CHEBI:43474"/>
        <dbReference type="ChEBI" id="CHEBI:58189"/>
    </reaction>
    <physiologicalReaction direction="left-to-right" evidence="6">
        <dbReference type="Rhea" id="RHEA:19670"/>
    </physiologicalReaction>
</comment>
<dbReference type="Pfam" id="PF07683">
    <property type="entry name" value="CobW_C"/>
    <property type="match status" value="1"/>
</dbReference>
<evidence type="ECO:0000256" key="3">
    <source>
        <dbReference type="ARBA" id="ARBA00023186"/>
    </source>
</evidence>
<evidence type="ECO:0000256" key="4">
    <source>
        <dbReference type="ARBA" id="ARBA00034320"/>
    </source>
</evidence>
<feature type="domain" description="CobW/HypB/UreG nucleotide-binding" evidence="7">
    <location>
        <begin position="12"/>
        <end position="190"/>
    </location>
</feature>
<organism evidence="9 10">
    <name type="scientific">Mesorhizobium sanjuanii</name>
    <dbReference type="NCBI Taxonomy" id="2037900"/>
    <lineage>
        <taxon>Bacteria</taxon>
        <taxon>Pseudomonadati</taxon>
        <taxon>Pseudomonadota</taxon>
        <taxon>Alphaproteobacteria</taxon>
        <taxon>Hyphomicrobiales</taxon>
        <taxon>Phyllobacteriaceae</taxon>
        <taxon>Mesorhizobium</taxon>
    </lineage>
</organism>
<dbReference type="InterPro" id="IPR003495">
    <property type="entry name" value="CobW/HypB/UreG_nucleotide-bd"/>
</dbReference>
<evidence type="ECO:0000259" key="8">
    <source>
        <dbReference type="Pfam" id="PF07683"/>
    </source>
</evidence>
<dbReference type="Gene3D" id="3.30.1220.10">
    <property type="entry name" value="CobW-like, C-terminal domain"/>
    <property type="match status" value="1"/>
</dbReference>
<dbReference type="InterPro" id="IPR036627">
    <property type="entry name" value="CobW-likC_sf"/>
</dbReference>
<keyword evidence="10" id="KW-1185">Reference proteome</keyword>
<evidence type="ECO:0000256" key="2">
    <source>
        <dbReference type="ARBA" id="ARBA00022801"/>
    </source>
</evidence>
<keyword evidence="2" id="KW-0378">Hydrolase</keyword>
<dbReference type="Pfam" id="PF02492">
    <property type="entry name" value="cobW"/>
    <property type="match status" value="1"/>
</dbReference>
<evidence type="ECO:0000256" key="5">
    <source>
        <dbReference type="ARBA" id="ARBA00045658"/>
    </source>
</evidence>
<dbReference type="CDD" id="cd03112">
    <property type="entry name" value="CobW-like"/>
    <property type="match status" value="1"/>
</dbReference>
<keyword evidence="3" id="KW-0143">Chaperone</keyword>
<reference evidence="9 10" key="1">
    <citation type="submission" date="2017-09" db="EMBL/GenBank/DDBJ databases">
        <title>Mesorhizobum sanjuanii sp. nov. isolated from nodules of Lotus tenuis in saline-alkaline lowlands of Flooding Pampa.</title>
        <authorList>
            <person name="Sannazzaro A.I."/>
            <person name="Torres Tejerizo G.A."/>
            <person name="Fontana F."/>
            <person name="Cumpa Velazquez L.M."/>
            <person name="Hansen L."/>
            <person name="Pistorio M."/>
            <person name="Estrella M.J."/>
        </authorList>
    </citation>
    <scope>NUCLEOTIDE SEQUENCE [LARGE SCALE GENOMIC DNA]</scope>
    <source>
        <strain evidence="9 10">BSA136</strain>
    </source>
</reference>
<comment type="function">
    <text evidence="5">Zinc chaperone that directly transfers zinc cofactor to target proteins, thereby activating them. Zinc is transferred from the CXCC motif in the GTPase domain to the zinc binding site in target proteins in a process requiring GTP hydrolysis.</text>
</comment>
<dbReference type="GO" id="GO:0016787">
    <property type="term" value="F:hydrolase activity"/>
    <property type="evidence" value="ECO:0007669"/>
    <property type="project" value="UniProtKB-KW"/>
</dbReference>
<dbReference type="RefSeq" id="WP_097571942.1">
    <property type="nucleotide sequence ID" value="NZ_NWQG01000013.1"/>
</dbReference>
<dbReference type="GO" id="GO:0005737">
    <property type="term" value="C:cytoplasm"/>
    <property type="evidence" value="ECO:0007669"/>
    <property type="project" value="TreeGrafter"/>
</dbReference>
<comment type="caution">
    <text evidence="9">The sequence shown here is derived from an EMBL/GenBank/DDBJ whole genome shotgun (WGS) entry which is preliminary data.</text>
</comment>